<feature type="chain" id="PRO_5009190362" evidence="6">
    <location>
        <begin position="21"/>
        <end position="321"/>
    </location>
</feature>
<evidence type="ECO:0000313" key="8">
    <source>
        <dbReference type="EMBL" id="OEO30375.1"/>
    </source>
</evidence>
<keyword evidence="4" id="KW-0408">Iron</keyword>
<dbReference type="AlphaFoldDB" id="A0A1E5XP71"/>
<dbReference type="EMBL" id="LAJE02000213">
    <property type="protein sequence ID" value="OEO30375.1"/>
    <property type="molecule type" value="Genomic_DNA"/>
</dbReference>
<dbReference type="CDD" id="cd01146">
    <property type="entry name" value="FhuD"/>
    <property type="match status" value="1"/>
</dbReference>
<dbReference type="SUPFAM" id="SSF53807">
    <property type="entry name" value="Helical backbone' metal receptor"/>
    <property type="match status" value="1"/>
</dbReference>
<dbReference type="PROSITE" id="PS50983">
    <property type="entry name" value="FE_B12_PBP"/>
    <property type="match status" value="1"/>
</dbReference>
<dbReference type="Pfam" id="PF01497">
    <property type="entry name" value="Peripla_BP_2"/>
    <property type="match status" value="1"/>
</dbReference>
<dbReference type="GO" id="GO:1901678">
    <property type="term" value="P:iron coordination entity transport"/>
    <property type="evidence" value="ECO:0007669"/>
    <property type="project" value="UniProtKB-ARBA"/>
</dbReference>
<dbReference type="Proteomes" id="UP000095463">
    <property type="component" value="Unassembled WGS sequence"/>
</dbReference>
<comment type="subcellular location">
    <subcellularLocation>
        <location evidence="1">Cell envelope</location>
    </subcellularLocation>
</comment>
<dbReference type="InterPro" id="IPR051313">
    <property type="entry name" value="Bact_iron-sidero_bind"/>
</dbReference>
<dbReference type="InterPro" id="IPR002491">
    <property type="entry name" value="ABC_transptr_periplasmic_BD"/>
</dbReference>
<evidence type="ECO:0000256" key="1">
    <source>
        <dbReference type="ARBA" id="ARBA00004196"/>
    </source>
</evidence>
<comment type="similarity">
    <text evidence="2">Belongs to the bacterial solute-binding protein 8 family.</text>
</comment>
<comment type="caution">
    <text evidence="8">The sequence shown here is derived from an EMBL/GenBank/DDBJ whole genome shotgun (WGS) entry which is preliminary data.</text>
</comment>
<evidence type="ECO:0000256" key="6">
    <source>
        <dbReference type="SAM" id="SignalP"/>
    </source>
</evidence>
<protein>
    <submittedName>
        <fullName evidence="8">Iron ABC transporter substrate-binding protein</fullName>
    </submittedName>
</protein>
<gene>
    <name evidence="8" type="ORF">VW23_021650</name>
</gene>
<evidence type="ECO:0000313" key="9">
    <source>
        <dbReference type="Proteomes" id="UP000095463"/>
    </source>
</evidence>
<feature type="domain" description="Fe/B12 periplasmic-binding" evidence="7">
    <location>
        <begin position="42"/>
        <end position="316"/>
    </location>
</feature>
<keyword evidence="4" id="KW-0410">Iron transport</keyword>
<evidence type="ECO:0000256" key="2">
    <source>
        <dbReference type="ARBA" id="ARBA00008814"/>
    </source>
</evidence>
<evidence type="ECO:0000259" key="7">
    <source>
        <dbReference type="PROSITE" id="PS50983"/>
    </source>
</evidence>
<accession>A0A1E5XP71</accession>
<reference evidence="8 9" key="1">
    <citation type="journal article" date="2015" name="Genome Announc.">
        <title>Genome Assemblies of Three Soil-Associated Devosia species: D. insulae, D. limi, and D. soli.</title>
        <authorList>
            <person name="Hassan Y.I."/>
            <person name="Lepp D."/>
            <person name="Zhou T."/>
        </authorList>
    </citation>
    <scope>NUCLEOTIDE SEQUENCE [LARGE SCALE GENOMIC DNA]</scope>
    <source>
        <strain evidence="8 9">DS-56</strain>
    </source>
</reference>
<dbReference type="RefSeq" id="WP_069910411.1">
    <property type="nucleotide sequence ID" value="NZ_LAJE02000213.1"/>
</dbReference>
<evidence type="ECO:0000256" key="3">
    <source>
        <dbReference type="ARBA" id="ARBA00022448"/>
    </source>
</evidence>
<dbReference type="Gene3D" id="3.40.50.1980">
    <property type="entry name" value="Nitrogenase molybdenum iron protein domain"/>
    <property type="match status" value="2"/>
</dbReference>
<organism evidence="8 9">
    <name type="scientific">Devosia insulae DS-56</name>
    <dbReference type="NCBI Taxonomy" id="1116389"/>
    <lineage>
        <taxon>Bacteria</taxon>
        <taxon>Pseudomonadati</taxon>
        <taxon>Pseudomonadota</taxon>
        <taxon>Alphaproteobacteria</taxon>
        <taxon>Hyphomicrobiales</taxon>
        <taxon>Devosiaceae</taxon>
        <taxon>Devosia</taxon>
    </lineage>
</organism>
<dbReference type="OrthoDB" id="1846031at2"/>
<dbReference type="GO" id="GO:0030288">
    <property type="term" value="C:outer membrane-bounded periplasmic space"/>
    <property type="evidence" value="ECO:0007669"/>
    <property type="project" value="TreeGrafter"/>
</dbReference>
<dbReference type="PANTHER" id="PTHR30532">
    <property type="entry name" value="IRON III DICITRATE-BINDING PERIPLASMIC PROTEIN"/>
    <property type="match status" value="1"/>
</dbReference>
<keyword evidence="3" id="KW-0813">Transport</keyword>
<sequence length="321" mass="34812">MFRRLLVAFALLFAAAPALAQSFPVTIKHALGETVIEKAPERIVTWGWGNHDALLALGVVPVAMPFSTYGGGDNGLHPWVEEKLKELGAATPVQLSDSSDIPFEQIAAQKPDVIIAVFSGLNTEQYARLSQIAPTVAYPDQPWSTPWQDVTRIIGQVVGRPAEAEQLVADTLKFVADEAAKYPEIAGTSFAGVNDFDGSIAVYDALDARMKFLTDIGLVLAPSVTELSPKDGSFYYPLSYELFDQLKSDILITYYETQAASDEFFAKPYAQSQPQYQKGAFASLVGIEYVAAVSPPSALSLRWGFPHYAEIIAAAARSAKK</sequence>
<keyword evidence="5 6" id="KW-0732">Signal</keyword>
<name>A0A1E5XP71_9HYPH</name>
<keyword evidence="9" id="KW-1185">Reference proteome</keyword>
<evidence type="ECO:0000256" key="5">
    <source>
        <dbReference type="ARBA" id="ARBA00022729"/>
    </source>
</evidence>
<dbReference type="PANTHER" id="PTHR30532:SF24">
    <property type="entry name" value="FERRIC ENTEROBACTIN-BINDING PERIPLASMIC PROTEIN FEPB"/>
    <property type="match status" value="1"/>
</dbReference>
<feature type="signal peptide" evidence="6">
    <location>
        <begin position="1"/>
        <end position="20"/>
    </location>
</feature>
<proteinExistence type="inferred from homology"/>
<evidence type="ECO:0000256" key="4">
    <source>
        <dbReference type="ARBA" id="ARBA00022496"/>
    </source>
</evidence>
<keyword evidence="4" id="KW-0406">Ion transport</keyword>